<comment type="function">
    <text evidence="8">Dimethylates a single guanine residue at position 26 of a number of tRNAs using S-adenosyl-L-methionine as donor of the methyl groups.</text>
</comment>
<dbReference type="InterPro" id="IPR042296">
    <property type="entry name" value="tRNA_met_Trm1_C"/>
</dbReference>
<dbReference type="HAMAP" id="MF_00290">
    <property type="entry name" value="tRNA_dimethyltr_TRM1"/>
    <property type="match status" value="1"/>
</dbReference>
<evidence type="ECO:0000256" key="3">
    <source>
        <dbReference type="ARBA" id="ARBA00022679"/>
    </source>
</evidence>
<keyword evidence="3 8" id="KW-0808">Transferase</keyword>
<evidence type="ECO:0000256" key="5">
    <source>
        <dbReference type="ARBA" id="ARBA00022694"/>
    </source>
</evidence>
<feature type="binding site" evidence="8">
    <location>
        <position position="240"/>
    </location>
    <ligand>
        <name>Zn(2+)</name>
        <dbReference type="ChEBI" id="CHEBI:29105"/>
    </ligand>
</feature>
<sequence length="371" mass="40130">MDVVEVTEGKTRFFVPKQDPHLQFPPGSGPVFYNSRMEMNRDATILLLSVLRPKSYVDAMAASGVRGLRVAHEVGIPVTINDRSAKAVELIRQNVEALGLAAEVTGEDANALMSARRFDAVDLDPFGTPAPFVDSAARSAGDYLFVTATDTAPLCGAHLKAGMRRYFSHPRNTEYHPEVGLRTLLGFVAREVIKYDRGIEPLFCYAHAHFHRLHLRVRYGAAAADRTLGRIGYVMQCPHCLYRTEQTGMLPGPGKCADCGADLVPVGPLWTGSINDDGTLAAMQETLPSVTAGTGSRIARLLDTCRHELETSSHYDYHVIAKSLRVSPGGIETVIGNLSALGYRASRAHYSGTAIKTDAPLPVLKKAVSGG</sequence>
<dbReference type="SUPFAM" id="SSF53335">
    <property type="entry name" value="S-adenosyl-L-methionine-dependent methyltransferases"/>
    <property type="match status" value="1"/>
</dbReference>
<feature type="binding site" evidence="8">
    <location>
        <position position="82"/>
    </location>
    <ligand>
        <name>S-adenosyl-L-methionine</name>
        <dbReference type="ChEBI" id="CHEBI:59789"/>
    </ligand>
</feature>
<feature type="binding site" evidence="8">
    <location>
        <position position="109"/>
    </location>
    <ligand>
        <name>S-adenosyl-L-methionine</name>
        <dbReference type="ChEBI" id="CHEBI:59789"/>
    </ligand>
</feature>
<dbReference type="GO" id="GO:0002940">
    <property type="term" value="P:tRNA N2-guanine methylation"/>
    <property type="evidence" value="ECO:0007669"/>
    <property type="project" value="TreeGrafter"/>
</dbReference>
<dbReference type="InterPro" id="IPR029063">
    <property type="entry name" value="SAM-dependent_MTases_sf"/>
</dbReference>
<dbReference type="PANTHER" id="PTHR10631:SF3">
    <property type="entry name" value="TRNA (GUANINE(26)-N(2))-DIMETHYLTRANSFERASE"/>
    <property type="match status" value="1"/>
</dbReference>
<dbReference type="Pfam" id="PF02005">
    <property type="entry name" value="TRM"/>
    <property type="match status" value="1"/>
</dbReference>
<dbReference type="AlphaFoldDB" id="A0A101GPQ6"/>
<feature type="binding site" evidence="8">
    <location>
        <position position="108"/>
    </location>
    <ligand>
        <name>S-adenosyl-L-methionine</name>
        <dbReference type="ChEBI" id="CHEBI:59789"/>
    </ligand>
</feature>
<name>A0A101GPQ6_9EURY</name>
<keyword evidence="6 8" id="KW-0694">RNA-binding</keyword>
<feature type="binding site" evidence="8">
    <location>
        <position position="237"/>
    </location>
    <ligand>
        <name>Zn(2+)</name>
        <dbReference type="ChEBI" id="CHEBI:29105"/>
    </ligand>
</feature>
<evidence type="ECO:0000256" key="1">
    <source>
        <dbReference type="ARBA" id="ARBA00022555"/>
    </source>
</evidence>
<evidence type="ECO:0000256" key="8">
    <source>
        <dbReference type="HAMAP-Rule" id="MF_00290"/>
    </source>
</evidence>
<evidence type="ECO:0000256" key="7">
    <source>
        <dbReference type="ARBA" id="ARBA00039099"/>
    </source>
</evidence>
<keyword evidence="8" id="KW-0479">Metal-binding</keyword>
<feature type="binding site" evidence="8">
    <location>
        <position position="256"/>
    </location>
    <ligand>
        <name>Zn(2+)</name>
        <dbReference type="ChEBI" id="CHEBI:29105"/>
    </ligand>
</feature>
<evidence type="ECO:0000313" key="10">
    <source>
        <dbReference type="EMBL" id="KUK62010.1"/>
    </source>
</evidence>
<dbReference type="Gene3D" id="3.40.50.150">
    <property type="entry name" value="Vaccinia Virus protein VP39"/>
    <property type="match status" value="1"/>
</dbReference>
<gene>
    <name evidence="8" type="primary">trm1</name>
    <name evidence="10" type="ORF">XD82_0843</name>
</gene>
<evidence type="ECO:0000256" key="4">
    <source>
        <dbReference type="ARBA" id="ARBA00022691"/>
    </source>
</evidence>
<dbReference type="Proteomes" id="UP000054323">
    <property type="component" value="Unassembled WGS sequence"/>
</dbReference>
<comment type="caution">
    <text evidence="10">The sequence shown here is derived from an EMBL/GenBank/DDBJ whole genome shotgun (WGS) entry which is preliminary data.</text>
</comment>
<dbReference type="InterPro" id="IPR022923">
    <property type="entry name" value="TRM1_arc_bac"/>
</dbReference>
<protein>
    <recommendedName>
        <fullName evidence="7 8">tRNA (guanine(26)-N(2))-dimethyltransferase</fullName>
        <ecNumber evidence="7 8">2.1.1.216</ecNumber>
    </recommendedName>
    <alternativeName>
        <fullName evidence="8">tRNA 2,2-dimethylguanosine-26 methyltransferase</fullName>
    </alternativeName>
    <alternativeName>
        <fullName evidence="8">tRNA(guanine-26,N(2)-N(2)) methyltransferase</fullName>
    </alternativeName>
    <alternativeName>
        <fullName evidence="8">tRNA(m(2,2)G26)dimethyltransferase</fullName>
    </alternativeName>
</protein>
<evidence type="ECO:0000313" key="11">
    <source>
        <dbReference type="Proteomes" id="UP000054323"/>
    </source>
</evidence>
<keyword evidence="1 8" id="KW-0820">tRNA-binding</keyword>
<feature type="binding site" evidence="8">
    <location>
        <position position="41"/>
    </location>
    <ligand>
        <name>S-adenosyl-L-methionine</name>
        <dbReference type="ChEBI" id="CHEBI:59789"/>
    </ligand>
</feature>
<keyword evidence="4 8" id="KW-0949">S-adenosyl-L-methionine</keyword>
<dbReference type="EC" id="2.1.1.216" evidence="7 8"/>
<accession>A0A101GPQ6</accession>
<comment type="catalytic activity">
    <reaction evidence="8">
        <text>guanosine(26) in tRNA + 2 S-adenosyl-L-methionine = N(2)-dimethylguanosine(26) in tRNA + 2 S-adenosyl-L-homocysteine + 2 H(+)</text>
        <dbReference type="Rhea" id="RHEA:43140"/>
        <dbReference type="Rhea" id="RHEA-COMP:10359"/>
        <dbReference type="Rhea" id="RHEA-COMP:10360"/>
        <dbReference type="ChEBI" id="CHEBI:15378"/>
        <dbReference type="ChEBI" id="CHEBI:57856"/>
        <dbReference type="ChEBI" id="CHEBI:59789"/>
        <dbReference type="ChEBI" id="CHEBI:74269"/>
        <dbReference type="ChEBI" id="CHEBI:74513"/>
        <dbReference type="EC" id="2.1.1.216"/>
    </reaction>
</comment>
<keyword evidence="2 8" id="KW-0489">Methyltransferase</keyword>
<feature type="binding site" evidence="8">
    <location>
        <position position="66"/>
    </location>
    <ligand>
        <name>S-adenosyl-L-methionine</name>
        <dbReference type="ChEBI" id="CHEBI:59789"/>
    </ligand>
</feature>
<keyword evidence="5 8" id="KW-0819">tRNA processing</keyword>
<dbReference type="GO" id="GO:0160104">
    <property type="term" value="F:tRNA (guanine(26)-N2)-dimethyltransferase activity"/>
    <property type="evidence" value="ECO:0007669"/>
    <property type="project" value="UniProtKB-UniRule"/>
</dbReference>
<dbReference type="GO" id="GO:0046872">
    <property type="term" value="F:metal ion binding"/>
    <property type="evidence" value="ECO:0007669"/>
    <property type="project" value="UniProtKB-KW"/>
</dbReference>
<dbReference type="NCBIfam" id="TIGR00308">
    <property type="entry name" value="TRM1"/>
    <property type="match status" value="1"/>
</dbReference>
<dbReference type="PATRIC" id="fig|2198.4.peg.1122"/>
<proteinExistence type="inferred from homology"/>
<dbReference type="PROSITE" id="PS51626">
    <property type="entry name" value="SAM_MT_TRM1"/>
    <property type="match status" value="1"/>
</dbReference>
<organism evidence="10 11">
    <name type="scientific">Methanoculleus marisnigri</name>
    <dbReference type="NCBI Taxonomy" id="2198"/>
    <lineage>
        <taxon>Archaea</taxon>
        <taxon>Methanobacteriati</taxon>
        <taxon>Methanobacteriota</taxon>
        <taxon>Stenosarchaea group</taxon>
        <taxon>Methanomicrobia</taxon>
        <taxon>Methanomicrobiales</taxon>
        <taxon>Methanomicrobiaceae</taxon>
        <taxon>Methanoculleus</taxon>
    </lineage>
</organism>
<evidence type="ECO:0000256" key="6">
    <source>
        <dbReference type="ARBA" id="ARBA00022884"/>
    </source>
</evidence>
<dbReference type="PANTHER" id="PTHR10631">
    <property type="entry name" value="N 2 ,N 2 -DIMETHYLGUANOSINE TRNA METHYLTRANSFERASE"/>
    <property type="match status" value="1"/>
</dbReference>
<evidence type="ECO:0000256" key="2">
    <source>
        <dbReference type="ARBA" id="ARBA00022603"/>
    </source>
</evidence>
<feature type="binding site" evidence="8">
    <location>
        <position position="259"/>
    </location>
    <ligand>
        <name>Zn(2+)</name>
        <dbReference type="ChEBI" id="CHEBI:29105"/>
    </ligand>
</feature>
<keyword evidence="8" id="KW-0862">Zinc</keyword>
<comment type="similarity">
    <text evidence="8 9">Belongs to the class I-like SAM-binding methyltransferase superfamily. Trm1 family.</text>
</comment>
<reference evidence="11" key="1">
    <citation type="journal article" date="2015" name="MBio">
        <title>Genome-Resolved Metagenomic Analysis Reveals Roles for Candidate Phyla and Other Microbial Community Members in Biogeochemical Transformations in Oil Reservoirs.</title>
        <authorList>
            <person name="Hu P."/>
            <person name="Tom L."/>
            <person name="Singh A."/>
            <person name="Thomas B.C."/>
            <person name="Baker B.J."/>
            <person name="Piceno Y.M."/>
            <person name="Andersen G.L."/>
            <person name="Banfield J.F."/>
        </authorList>
    </citation>
    <scope>NUCLEOTIDE SEQUENCE [LARGE SCALE GENOMIC DNA]</scope>
</reference>
<dbReference type="Gene3D" id="3.30.56.70">
    <property type="entry name" value="N2,N2-dimethylguanosine tRNA methyltransferase, C-terminal domain"/>
    <property type="match status" value="1"/>
</dbReference>
<dbReference type="InterPro" id="IPR002905">
    <property type="entry name" value="Trm1"/>
</dbReference>
<dbReference type="EMBL" id="LGGD01000087">
    <property type="protein sequence ID" value="KUK62010.1"/>
    <property type="molecule type" value="Genomic_DNA"/>
</dbReference>
<evidence type="ECO:0000256" key="9">
    <source>
        <dbReference type="PROSITE-ProRule" id="PRU00958"/>
    </source>
</evidence>
<dbReference type="GO" id="GO:0000049">
    <property type="term" value="F:tRNA binding"/>
    <property type="evidence" value="ECO:0007669"/>
    <property type="project" value="UniProtKB-UniRule"/>
</dbReference>